<dbReference type="InterPro" id="IPR016186">
    <property type="entry name" value="C-type_lectin-like/link_sf"/>
</dbReference>
<protein>
    <recommendedName>
        <fullName evidence="3">C-type lectin domain-containing protein</fullName>
    </recommendedName>
</protein>
<keyword evidence="5" id="KW-1185">Reference proteome</keyword>
<evidence type="ECO:0000256" key="2">
    <source>
        <dbReference type="SAM" id="SignalP"/>
    </source>
</evidence>
<proteinExistence type="predicted"/>
<dbReference type="PROSITE" id="PS00615">
    <property type="entry name" value="C_TYPE_LECTIN_1"/>
    <property type="match status" value="1"/>
</dbReference>
<evidence type="ECO:0000259" key="3">
    <source>
        <dbReference type="PROSITE" id="PS50041"/>
    </source>
</evidence>
<dbReference type="SUPFAM" id="SSF56436">
    <property type="entry name" value="C-type lectin-like"/>
    <property type="match status" value="1"/>
</dbReference>
<dbReference type="PROSITE" id="PS50041">
    <property type="entry name" value="C_TYPE_LECTIN_2"/>
    <property type="match status" value="1"/>
</dbReference>
<dbReference type="Proteomes" id="UP000314980">
    <property type="component" value="Unassembled WGS sequence"/>
</dbReference>
<dbReference type="InterPro" id="IPR016187">
    <property type="entry name" value="CTDL_fold"/>
</dbReference>
<feature type="chain" id="PRO_5021412773" description="C-type lectin domain-containing protein" evidence="2">
    <location>
        <begin position="16"/>
        <end position="134"/>
    </location>
</feature>
<feature type="signal peptide" evidence="2">
    <location>
        <begin position="1"/>
        <end position="15"/>
    </location>
</feature>
<reference evidence="4" key="2">
    <citation type="submission" date="2025-08" db="UniProtKB">
        <authorList>
            <consortium name="Ensembl"/>
        </authorList>
    </citation>
    <scope>IDENTIFICATION</scope>
</reference>
<dbReference type="Gene3D" id="3.10.100.10">
    <property type="entry name" value="Mannose-Binding Protein A, subunit A"/>
    <property type="match status" value="1"/>
</dbReference>
<dbReference type="AlphaFoldDB" id="A0A4W6DGY9"/>
<evidence type="ECO:0000256" key="1">
    <source>
        <dbReference type="ARBA" id="ARBA00023157"/>
    </source>
</evidence>
<keyword evidence="1" id="KW-1015">Disulfide bond</keyword>
<dbReference type="PANTHER" id="PTHR45784">
    <property type="entry name" value="C-TYPE LECTIN DOMAIN FAMILY 20 MEMBER A-RELATED"/>
    <property type="match status" value="1"/>
</dbReference>
<feature type="domain" description="C-type lectin" evidence="3">
    <location>
        <begin position="22"/>
        <end position="110"/>
    </location>
</feature>
<sequence>MNNSWFFLTVWPIFSTCLMYQYHYVNVSLNWTEAQTFCRERYIDLSDIWIGLYGNIHWVWFDGYIDTGYRNWENCSERKLYPADQWCVNIGNGGKWRNDNCSLTHPFICFTGEYKENSIFFSKKDDLNVQLYER</sequence>
<name>A0A4W6DGY9_LATCA</name>
<dbReference type="InParanoid" id="A0A4W6DGY9"/>
<evidence type="ECO:0000313" key="4">
    <source>
        <dbReference type="Ensembl" id="ENSLCAP00010024209.1"/>
    </source>
</evidence>
<dbReference type="GeneTree" id="ENSGT01030000234978"/>
<keyword evidence="2" id="KW-0732">Signal</keyword>
<dbReference type="Ensembl" id="ENSLCAT00010024740.1">
    <property type="protein sequence ID" value="ENSLCAP00010024209.1"/>
    <property type="gene ID" value="ENSLCAG00010011349.1"/>
</dbReference>
<reference evidence="5" key="1">
    <citation type="submission" date="2015-09" db="EMBL/GenBank/DDBJ databases">
        <authorList>
            <person name="Sai Rama Sridatta P."/>
        </authorList>
    </citation>
    <scope>NUCLEOTIDE SEQUENCE [LARGE SCALE GENOMIC DNA]</scope>
</reference>
<dbReference type="Pfam" id="PF00059">
    <property type="entry name" value="Lectin_C"/>
    <property type="match status" value="1"/>
</dbReference>
<dbReference type="InterPro" id="IPR001304">
    <property type="entry name" value="C-type_lectin-like"/>
</dbReference>
<organism evidence="4 5">
    <name type="scientific">Lates calcarifer</name>
    <name type="common">Barramundi</name>
    <name type="synonym">Holocentrus calcarifer</name>
    <dbReference type="NCBI Taxonomy" id="8187"/>
    <lineage>
        <taxon>Eukaryota</taxon>
        <taxon>Metazoa</taxon>
        <taxon>Chordata</taxon>
        <taxon>Craniata</taxon>
        <taxon>Vertebrata</taxon>
        <taxon>Euteleostomi</taxon>
        <taxon>Actinopterygii</taxon>
        <taxon>Neopterygii</taxon>
        <taxon>Teleostei</taxon>
        <taxon>Neoteleostei</taxon>
        <taxon>Acanthomorphata</taxon>
        <taxon>Carangaria</taxon>
        <taxon>Carangaria incertae sedis</taxon>
        <taxon>Centropomidae</taxon>
        <taxon>Lates</taxon>
    </lineage>
</organism>
<reference evidence="4" key="3">
    <citation type="submission" date="2025-09" db="UniProtKB">
        <authorList>
            <consortium name="Ensembl"/>
        </authorList>
    </citation>
    <scope>IDENTIFICATION</scope>
</reference>
<evidence type="ECO:0000313" key="5">
    <source>
        <dbReference type="Proteomes" id="UP000314980"/>
    </source>
</evidence>
<dbReference type="InterPro" id="IPR018378">
    <property type="entry name" value="C-type_lectin_CS"/>
</dbReference>
<accession>A0A4W6DGY9</accession>
<dbReference type="PANTHER" id="PTHR45784:SF3">
    <property type="entry name" value="C-TYPE LECTIN DOMAIN FAMILY 4 MEMBER K-LIKE-RELATED"/>
    <property type="match status" value="1"/>
</dbReference>